<name>A0A5S3XAQ9_9GAMM</name>
<evidence type="ECO:0000313" key="2">
    <source>
        <dbReference type="Proteomes" id="UP000307706"/>
    </source>
</evidence>
<dbReference type="RefSeq" id="WP_138637270.1">
    <property type="nucleotide sequence ID" value="NZ_PNCL01000318.1"/>
</dbReference>
<sequence>MMPISHGSFQRKITTSKTAQLNTIKIDINNSGENLNQVIEELRSVMAALCQGNFSMKIELSLQGQLQQLKEDGQGAIAIISRAISELN</sequence>
<dbReference type="Proteomes" id="UP000307706">
    <property type="component" value="Unassembled WGS sequence"/>
</dbReference>
<comment type="caution">
    <text evidence="1">The sequence shown here is derived from an EMBL/GenBank/DDBJ whole genome shotgun (WGS) entry which is preliminary data.</text>
</comment>
<gene>
    <name evidence="1" type="ORF">CWB96_22965</name>
</gene>
<proteinExistence type="predicted"/>
<dbReference type="AlphaFoldDB" id="A0A5S3XAQ9"/>
<evidence type="ECO:0000313" key="1">
    <source>
        <dbReference type="EMBL" id="TMP50071.1"/>
    </source>
</evidence>
<accession>A0A5S3XAQ9</accession>
<feature type="non-terminal residue" evidence="1">
    <location>
        <position position="1"/>
    </location>
</feature>
<dbReference type="EMBL" id="PNCL01000318">
    <property type="protein sequence ID" value="TMP50071.1"/>
    <property type="molecule type" value="Genomic_DNA"/>
</dbReference>
<feature type="non-terminal residue" evidence="1">
    <location>
        <position position="88"/>
    </location>
</feature>
<reference evidence="1 2" key="1">
    <citation type="submission" date="2017-12" db="EMBL/GenBank/DDBJ databases">
        <authorList>
            <person name="Paulsen S."/>
            <person name="Gram L.K."/>
        </authorList>
    </citation>
    <scope>NUCLEOTIDE SEQUENCE [LARGE SCALE GENOMIC DNA]</scope>
    <source>
        <strain evidence="1 2">S2231</strain>
    </source>
</reference>
<reference evidence="2" key="2">
    <citation type="submission" date="2019-06" db="EMBL/GenBank/DDBJ databases">
        <title>Co-occurence of chitin degradation, pigmentation and bioactivity in marine Pseudoalteromonas.</title>
        <authorList>
            <person name="Sonnenschein E.C."/>
            <person name="Bech P.K."/>
        </authorList>
    </citation>
    <scope>NUCLEOTIDE SEQUENCE [LARGE SCALE GENOMIC DNA]</scope>
    <source>
        <strain evidence="2">S2231</strain>
    </source>
</reference>
<protein>
    <submittedName>
        <fullName evidence="1">Uncharacterized protein</fullName>
    </submittedName>
</protein>
<organism evidence="1 2">
    <name type="scientific">Pseudoalteromonas citrea</name>
    <dbReference type="NCBI Taxonomy" id="43655"/>
    <lineage>
        <taxon>Bacteria</taxon>
        <taxon>Pseudomonadati</taxon>
        <taxon>Pseudomonadota</taxon>
        <taxon>Gammaproteobacteria</taxon>
        <taxon>Alteromonadales</taxon>
        <taxon>Pseudoalteromonadaceae</taxon>
        <taxon>Pseudoalteromonas</taxon>
    </lineage>
</organism>